<evidence type="ECO:0000256" key="2">
    <source>
        <dbReference type="ARBA" id="ARBA00022801"/>
    </source>
</evidence>
<comment type="similarity">
    <text evidence="3">Belongs to the peptidase M24B family.</text>
</comment>
<dbReference type="InterPro" id="IPR029149">
    <property type="entry name" value="Creatin/AminoP/Spt16_N"/>
</dbReference>
<keyword evidence="1 3" id="KW-0479">Metal-binding</keyword>
<feature type="domain" description="Creatinase N-terminal" evidence="5">
    <location>
        <begin position="16"/>
        <end position="147"/>
    </location>
</feature>
<reference evidence="6 7" key="1">
    <citation type="submission" date="2016-12" db="EMBL/GenBank/DDBJ databases">
        <title>The draft genome sequence of Actinophytocola xinjiangensis.</title>
        <authorList>
            <person name="Wang W."/>
            <person name="Yuan L."/>
        </authorList>
    </citation>
    <scope>NUCLEOTIDE SEQUENCE [LARGE SCALE GENOMIC DNA]</scope>
    <source>
        <strain evidence="6 7">CGMCC 4.4663</strain>
    </source>
</reference>
<feature type="domain" description="Peptidase M24" evidence="4">
    <location>
        <begin position="156"/>
        <end position="359"/>
    </location>
</feature>
<dbReference type="AlphaFoldDB" id="A0A7Z0WPX5"/>
<proteinExistence type="inferred from homology"/>
<dbReference type="InterPro" id="IPR000994">
    <property type="entry name" value="Pept_M24"/>
</dbReference>
<dbReference type="SUPFAM" id="SSF55920">
    <property type="entry name" value="Creatinase/aminopeptidase"/>
    <property type="match status" value="1"/>
</dbReference>
<accession>A0A7Z0WPX5</accession>
<dbReference type="GO" id="GO:0016787">
    <property type="term" value="F:hydrolase activity"/>
    <property type="evidence" value="ECO:0007669"/>
    <property type="project" value="UniProtKB-KW"/>
</dbReference>
<dbReference type="Proteomes" id="UP000185696">
    <property type="component" value="Unassembled WGS sequence"/>
</dbReference>
<dbReference type="OrthoDB" id="9806388at2"/>
<dbReference type="InterPro" id="IPR001131">
    <property type="entry name" value="Peptidase_M24B_aminopep-P_CS"/>
</dbReference>
<name>A0A7Z0WPX5_9PSEU</name>
<dbReference type="Pfam" id="PF00557">
    <property type="entry name" value="Peptidase_M24"/>
    <property type="match status" value="1"/>
</dbReference>
<evidence type="ECO:0000259" key="5">
    <source>
        <dbReference type="Pfam" id="PF01321"/>
    </source>
</evidence>
<gene>
    <name evidence="6" type="ORF">BLA60_09535</name>
</gene>
<evidence type="ECO:0000259" key="4">
    <source>
        <dbReference type="Pfam" id="PF00557"/>
    </source>
</evidence>
<evidence type="ECO:0000313" key="6">
    <source>
        <dbReference type="EMBL" id="OLF12222.1"/>
    </source>
</evidence>
<dbReference type="Gene3D" id="3.40.350.10">
    <property type="entry name" value="Creatinase/prolidase N-terminal domain"/>
    <property type="match status" value="1"/>
</dbReference>
<dbReference type="SUPFAM" id="SSF53092">
    <property type="entry name" value="Creatinase/prolidase N-terminal domain"/>
    <property type="match status" value="1"/>
</dbReference>
<comment type="caution">
    <text evidence="6">The sequence shown here is derived from an EMBL/GenBank/DDBJ whole genome shotgun (WGS) entry which is preliminary data.</text>
</comment>
<evidence type="ECO:0000256" key="3">
    <source>
        <dbReference type="RuleBase" id="RU000590"/>
    </source>
</evidence>
<evidence type="ECO:0000256" key="1">
    <source>
        <dbReference type="ARBA" id="ARBA00022723"/>
    </source>
</evidence>
<evidence type="ECO:0000313" key="7">
    <source>
        <dbReference type="Proteomes" id="UP000185696"/>
    </source>
</evidence>
<organism evidence="6 7">
    <name type="scientific">Actinophytocola xinjiangensis</name>
    <dbReference type="NCBI Taxonomy" id="485602"/>
    <lineage>
        <taxon>Bacteria</taxon>
        <taxon>Bacillati</taxon>
        <taxon>Actinomycetota</taxon>
        <taxon>Actinomycetes</taxon>
        <taxon>Pseudonocardiales</taxon>
        <taxon>Pseudonocardiaceae</taxon>
    </lineage>
</organism>
<sequence>MANTVSPVDPSALRARLERAARAAGAAGVDALLMAPGSDLTYLLGGTGTSFERLTCLVVPAGGAPVLVVPKLEAPGYDGVPTDALGVEVATWVDGEDPFALVASRLGGPSRVAVGDMMPALHVLGLRGAMPDAAQELAGPVLRELRMRKDAAEVAALRRAGAAIDRVHARMAEFLTVGRTEAAIGADIAEAIVAEGHTVAEFVIVGSGPNGASPHHSLSDRVVRAGDVVVIDIGGPTAEGYCSDSTRTYVMGEPSQSDVVATYAVLRDAQAAAVAAVRPGIAAQDVDAAARSVITDAGFGEYFIHRTGHGIGLDVHEDPYIVGGNRLVLEPGMAFSVEPGIYLPGRWGARIEDIVVVTEDGVESLNNQSHDLVVLPA</sequence>
<dbReference type="PROSITE" id="PS00491">
    <property type="entry name" value="PROLINE_PEPTIDASE"/>
    <property type="match status" value="1"/>
</dbReference>
<keyword evidence="2" id="KW-0378">Hydrolase</keyword>
<dbReference type="Gene3D" id="3.90.230.10">
    <property type="entry name" value="Creatinase/methionine aminopeptidase superfamily"/>
    <property type="match status" value="1"/>
</dbReference>
<dbReference type="GO" id="GO:0046872">
    <property type="term" value="F:metal ion binding"/>
    <property type="evidence" value="ECO:0007669"/>
    <property type="project" value="UniProtKB-KW"/>
</dbReference>
<dbReference type="RefSeq" id="WP_075132414.1">
    <property type="nucleotide sequence ID" value="NZ_MSIF01000003.1"/>
</dbReference>
<keyword evidence="7" id="KW-1185">Reference proteome</keyword>
<dbReference type="Pfam" id="PF01321">
    <property type="entry name" value="Creatinase_N"/>
    <property type="match status" value="1"/>
</dbReference>
<dbReference type="PANTHER" id="PTHR46112">
    <property type="entry name" value="AMINOPEPTIDASE"/>
    <property type="match status" value="1"/>
</dbReference>
<dbReference type="EMBL" id="MSIF01000003">
    <property type="protein sequence ID" value="OLF12222.1"/>
    <property type="molecule type" value="Genomic_DNA"/>
</dbReference>
<dbReference type="InterPro" id="IPR036005">
    <property type="entry name" value="Creatinase/aminopeptidase-like"/>
</dbReference>
<dbReference type="InterPro" id="IPR000587">
    <property type="entry name" value="Creatinase_N"/>
</dbReference>
<dbReference type="PANTHER" id="PTHR46112:SF3">
    <property type="entry name" value="AMINOPEPTIDASE YPDF"/>
    <property type="match status" value="1"/>
</dbReference>
<dbReference type="InterPro" id="IPR050659">
    <property type="entry name" value="Peptidase_M24B"/>
</dbReference>
<protein>
    <submittedName>
        <fullName evidence="6">Peptidase M24 family protein</fullName>
    </submittedName>
</protein>